<proteinExistence type="predicted"/>
<comment type="caution">
    <text evidence="1">The sequence shown here is derived from an EMBL/GenBank/DDBJ whole genome shotgun (WGS) entry which is preliminary data.</text>
</comment>
<sequence>MLDGLADLLHSIGDSSGQASDRMALRHFAHVDDVSQRTVSV</sequence>
<reference evidence="1 2" key="1">
    <citation type="submission" date="2018-08" db="EMBL/GenBank/DDBJ databases">
        <title>Recombination of ecologically and evolutionarily significant loci maintains genetic cohesion in the Pseudomonas syringae species complex.</title>
        <authorList>
            <person name="Dillon M."/>
            <person name="Thakur S."/>
            <person name="Almeida R.N.D."/>
            <person name="Weir B.S."/>
            <person name="Guttman D.S."/>
        </authorList>
    </citation>
    <scope>NUCLEOTIDE SEQUENCE [LARGE SCALE GENOMIC DNA]</scope>
    <source>
        <strain evidence="1 2">ICMP 14479</strain>
    </source>
</reference>
<name>A0A3M5ULZ5_PSESX</name>
<dbReference type="Proteomes" id="UP000280395">
    <property type="component" value="Unassembled WGS sequence"/>
</dbReference>
<dbReference type="EMBL" id="RBUA01001269">
    <property type="protein sequence ID" value="RMU46563.1"/>
    <property type="molecule type" value="Genomic_DNA"/>
</dbReference>
<organism evidence="1 2">
    <name type="scientific">Pseudomonas syringae pv. avii</name>
    <dbReference type="NCBI Taxonomy" id="663959"/>
    <lineage>
        <taxon>Bacteria</taxon>
        <taxon>Pseudomonadati</taxon>
        <taxon>Pseudomonadota</taxon>
        <taxon>Gammaproteobacteria</taxon>
        <taxon>Pseudomonadales</taxon>
        <taxon>Pseudomonadaceae</taxon>
        <taxon>Pseudomonas</taxon>
        <taxon>Pseudomonas syringae</taxon>
    </lineage>
</organism>
<accession>A0A3M5ULZ5</accession>
<dbReference type="AlphaFoldDB" id="A0A3M5ULZ5"/>
<evidence type="ECO:0000313" key="1">
    <source>
        <dbReference type="EMBL" id="RMU46563.1"/>
    </source>
</evidence>
<gene>
    <name evidence="1" type="ORF">ALP29_200466</name>
</gene>
<protein>
    <submittedName>
        <fullName evidence="1">Uncharacterized protein</fullName>
    </submittedName>
</protein>
<evidence type="ECO:0000313" key="2">
    <source>
        <dbReference type="Proteomes" id="UP000280395"/>
    </source>
</evidence>